<gene>
    <name evidence="2" type="ORF">PSU4_06750</name>
</gene>
<feature type="region of interest" description="Disordered" evidence="1">
    <location>
        <begin position="45"/>
        <end position="84"/>
    </location>
</feature>
<dbReference type="Proteomes" id="UP000321685">
    <property type="component" value="Unassembled WGS sequence"/>
</dbReference>
<comment type="caution">
    <text evidence="2">The sequence shown here is derived from an EMBL/GenBank/DDBJ whole genome shotgun (WGS) entry which is preliminary data.</text>
</comment>
<evidence type="ECO:0008006" key="4">
    <source>
        <dbReference type="Google" id="ProtNLM"/>
    </source>
</evidence>
<evidence type="ECO:0000256" key="1">
    <source>
        <dbReference type="SAM" id="MobiDB-lite"/>
    </source>
</evidence>
<dbReference type="InterPro" id="IPR007793">
    <property type="entry name" value="DivIVA_fam"/>
</dbReference>
<dbReference type="OrthoDB" id="3209732at2"/>
<dbReference type="AlphaFoldDB" id="A0A511DAC2"/>
<sequence length="265" mass="29537">MTGPIPTTETVPDFPVAMRGYERRQVDEYVADLVEKVNRMRTEVAEGQRKLRLATEHAEATERELREARNRPTPEAAPPAEEGFGFRAEKLLRLAEQEATELRANASREASAIVEKARTEAEHHRHEVEQSLISRASLMEQQAAQRATELQDREQQIADQLAAAREQADELHANATRAAERLRQESEAQAEETRKRAEQVAQRREEKATQEVTRLTSLQDDVRGELSRLAGVLGKELGQTAPAPRDGDSPTPGRRGAHASQAATS</sequence>
<accession>A0A511DAC2</accession>
<evidence type="ECO:0000313" key="3">
    <source>
        <dbReference type="Proteomes" id="UP000321685"/>
    </source>
</evidence>
<dbReference type="RefSeq" id="WP_147102454.1">
    <property type="nucleotide sequence ID" value="NZ_BJVJ01000004.1"/>
</dbReference>
<feature type="compositionally biased region" description="Basic and acidic residues" evidence="1">
    <location>
        <begin position="45"/>
        <end position="72"/>
    </location>
</feature>
<name>A0A511DAC2_9PSEU</name>
<dbReference type="PANTHER" id="PTHR35794:SF2">
    <property type="entry name" value="CELL DIVISION PROTEIN DIVIVA"/>
    <property type="match status" value="1"/>
</dbReference>
<protein>
    <recommendedName>
        <fullName evidence="4">Cell wall synthesis protein Wag31</fullName>
    </recommendedName>
</protein>
<feature type="compositionally biased region" description="Polar residues" evidence="1">
    <location>
        <begin position="210"/>
        <end position="219"/>
    </location>
</feature>
<keyword evidence="3" id="KW-1185">Reference proteome</keyword>
<reference evidence="2 3" key="1">
    <citation type="submission" date="2019-07" db="EMBL/GenBank/DDBJ databases">
        <title>Whole genome shotgun sequence of Pseudonocardia sulfidoxydans NBRC 16205.</title>
        <authorList>
            <person name="Hosoyama A."/>
            <person name="Uohara A."/>
            <person name="Ohji S."/>
            <person name="Ichikawa N."/>
        </authorList>
    </citation>
    <scope>NUCLEOTIDE SEQUENCE [LARGE SCALE GENOMIC DNA]</scope>
    <source>
        <strain evidence="2 3">NBRC 16205</strain>
    </source>
</reference>
<dbReference type="EMBL" id="BJVJ01000004">
    <property type="protein sequence ID" value="GEL21721.1"/>
    <property type="molecule type" value="Genomic_DNA"/>
</dbReference>
<feature type="region of interest" description="Disordered" evidence="1">
    <location>
        <begin position="178"/>
        <end position="265"/>
    </location>
</feature>
<dbReference type="PANTHER" id="PTHR35794">
    <property type="entry name" value="CELL DIVISION PROTEIN DIVIVA"/>
    <property type="match status" value="1"/>
</dbReference>
<feature type="compositionally biased region" description="Basic and acidic residues" evidence="1">
    <location>
        <begin position="115"/>
        <end position="129"/>
    </location>
</feature>
<feature type="compositionally biased region" description="Basic and acidic residues" evidence="1">
    <location>
        <begin position="178"/>
        <end position="209"/>
    </location>
</feature>
<feature type="region of interest" description="Disordered" evidence="1">
    <location>
        <begin position="102"/>
        <end position="129"/>
    </location>
</feature>
<evidence type="ECO:0000313" key="2">
    <source>
        <dbReference type="EMBL" id="GEL21721.1"/>
    </source>
</evidence>
<organism evidence="2 3">
    <name type="scientific">Pseudonocardia sulfidoxydans NBRC 16205</name>
    <dbReference type="NCBI Taxonomy" id="1223511"/>
    <lineage>
        <taxon>Bacteria</taxon>
        <taxon>Bacillati</taxon>
        <taxon>Actinomycetota</taxon>
        <taxon>Actinomycetes</taxon>
        <taxon>Pseudonocardiales</taxon>
        <taxon>Pseudonocardiaceae</taxon>
        <taxon>Pseudonocardia</taxon>
    </lineage>
</organism>
<feature type="compositionally biased region" description="Low complexity" evidence="1">
    <location>
        <begin position="73"/>
        <end position="82"/>
    </location>
</feature>
<proteinExistence type="predicted"/>